<feature type="compositionally biased region" description="Basic residues" evidence="6">
    <location>
        <begin position="171"/>
        <end position="186"/>
    </location>
</feature>
<dbReference type="PANTHER" id="PTHR21569:SF1">
    <property type="entry name" value="SMALL RIBOSOMAL SUBUNIT PROTEIN US9M"/>
    <property type="match status" value="1"/>
</dbReference>
<dbReference type="GO" id="GO:0009536">
    <property type="term" value="C:plastid"/>
    <property type="evidence" value="ECO:0007669"/>
    <property type="project" value="UniProtKB-SubCell"/>
</dbReference>
<accession>A0A9W7A464</accession>
<feature type="compositionally biased region" description="Polar residues" evidence="6">
    <location>
        <begin position="30"/>
        <end position="40"/>
    </location>
</feature>
<dbReference type="NCBIfam" id="NF001099">
    <property type="entry name" value="PRK00132.1"/>
    <property type="match status" value="1"/>
</dbReference>
<dbReference type="Gene3D" id="3.30.230.10">
    <property type="match status" value="1"/>
</dbReference>
<dbReference type="InterPro" id="IPR023035">
    <property type="entry name" value="Ribosomal_uS9_bac/plastid"/>
</dbReference>
<dbReference type="InterPro" id="IPR000754">
    <property type="entry name" value="Ribosomal_uS9"/>
</dbReference>
<dbReference type="SUPFAM" id="SSF54211">
    <property type="entry name" value="Ribosomal protein S5 domain 2-like"/>
    <property type="match status" value="1"/>
</dbReference>
<evidence type="ECO:0008006" key="9">
    <source>
        <dbReference type="Google" id="ProtNLM"/>
    </source>
</evidence>
<keyword evidence="8" id="KW-1185">Reference proteome</keyword>
<feature type="compositionally biased region" description="Basic and acidic residues" evidence="6">
    <location>
        <begin position="148"/>
        <end position="170"/>
    </location>
</feature>
<feature type="region of interest" description="Disordered" evidence="6">
    <location>
        <begin position="30"/>
        <end position="55"/>
    </location>
</feature>
<dbReference type="OrthoDB" id="10254627at2759"/>
<sequence length="186" mass="20914">MLLQRITSQSTLRRSSTINSTISTRHLSTIIESTPSNETTTSHDSESTPSHLDSKGRIYATGRRKTSSARVWLTPKPFSLRTPVIVNKSPLHEWCSRGTDREELLRPFVASETLGMYQVWATVTGGGTTGQVGAIRHGLSRALEKHKPELRKALKPEGLLTRDPRMVERKKPGRAKARKSFQWVKR</sequence>
<evidence type="ECO:0000313" key="8">
    <source>
        <dbReference type="Proteomes" id="UP001165082"/>
    </source>
</evidence>
<evidence type="ECO:0000256" key="1">
    <source>
        <dbReference type="ARBA" id="ARBA00004474"/>
    </source>
</evidence>
<evidence type="ECO:0000313" key="7">
    <source>
        <dbReference type="EMBL" id="GMH63131.1"/>
    </source>
</evidence>
<comment type="caution">
    <text evidence="7">The sequence shown here is derived from an EMBL/GenBank/DDBJ whole genome shotgun (WGS) entry which is preliminary data.</text>
</comment>
<dbReference type="EMBL" id="BRXZ01001126">
    <property type="protein sequence ID" value="GMH63131.1"/>
    <property type="molecule type" value="Genomic_DNA"/>
</dbReference>
<keyword evidence="3 5" id="KW-0689">Ribosomal protein</keyword>
<dbReference type="GO" id="GO:0022627">
    <property type="term" value="C:cytosolic small ribosomal subunit"/>
    <property type="evidence" value="ECO:0007669"/>
    <property type="project" value="TreeGrafter"/>
</dbReference>
<dbReference type="Pfam" id="PF00380">
    <property type="entry name" value="Ribosomal_S9"/>
    <property type="match status" value="1"/>
</dbReference>
<dbReference type="GO" id="GO:0003723">
    <property type="term" value="F:RNA binding"/>
    <property type="evidence" value="ECO:0007669"/>
    <property type="project" value="TreeGrafter"/>
</dbReference>
<dbReference type="InterPro" id="IPR020568">
    <property type="entry name" value="Ribosomal_Su5_D2-typ_SF"/>
</dbReference>
<evidence type="ECO:0000256" key="4">
    <source>
        <dbReference type="ARBA" id="ARBA00023274"/>
    </source>
</evidence>
<name>A0A9W7A464_9STRA</name>
<dbReference type="GO" id="GO:0003735">
    <property type="term" value="F:structural constituent of ribosome"/>
    <property type="evidence" value="ECO:0007669"/>
    <property type="project" value="InterPro"/>
</dbReference>
<evidence type="ECO:0000256" key="5">
    <source>
        <dbReference type="RuleBase" id="RU003815"/>
    </source>
</evidence>
<organism evidence="7 8">
    <name type="scientific">Triparma retinervis</name>
    <dbReference type="NCBI Taxonomy" id="2557542"/>
    <lineage>
        <taxon>Eukaryota</taxon>
        <taxon>Sar</taxon>
        <taxon>Stramenopiles</taxon>
        <taxon>Ochrophyta</taxon>
        <taxon>Bolidophyceae</taxon>
        <taxon>Parmales</taxon>
        <taxon>Triparmaceae</taxon>
        <taxon>Triparma</taxon>
    </lineage>
</organism>
<dbReference type="Proteomes" id="UP001165082">
    <property type="component" value="Unassembled WGS sequence"/>
</dbReference>
<dbReference type="PROSITE" id="PS00360">
    <property type="entry name" value="RIBOSOMAL_S9"/>
    <property type="match status" value="1"/>
</dbReference>
<comment type="subcellular location">
    <subcellularLocation>
        <location evidence="1">Plastid</location>
    </subcellularLocation>
</comment>
<dbReference type="InterPro" id="IPR014721">
    <property type="entry name" value="Ribsml_uS5_D2-typ_fold_subgr"/>
</dbReference>
<proteinExistence type="inferred from homology"/>
<feature type="compositionally biased region" description="Basic and acidic residues" evidence="6">
    <location>
        <begin position="41"/>
        <end position="55"/>
    </location>
</feature>
<dbReference type="FunFam" id="3.30.230.10:FF:000001">
    <property type="entry name" value="30S ribosomal protein S9"/>
    <property type="match status" value="1"/>
</dbReference>
<gene>
    <name evidence="7" type="ORF">TrRE_jg2597</name>
</gene>
<protein>
    <recommendedName>
        <fullName evidence="9">Ribosomal protein S9</fullName>
    </recommendedName>
</protein>
<reference evidence="7" key="1">
    <citation type="submission" date="2022-07" db="EMBL/GenBank/DDBJ databases">
        <title>Genome analysis of Parmales, a sister group of diatoms, reveals the evolutionary specialization of diatoms from phago-mixotrophs to photoautotrophs.</title>
        <authorList>
            <person name="Ban H."/>
            <person name="Sato S."/>
            <person name="Yoshikawa S."/>
            <person name="Kazumasa Y."/>
            <person name="Nakamura Y."/>
            <person name="Ichinomiya M."/>
            <person name="Saitoh K."/>
            <person name="Sato N."/>
            <person name="Blanc-Mathieu R."/>
            <person name="Endo H."/>
            <person name="Kuwata A."/>
            <person name="Ogata H."/>
        </authorList>
    </citation>
    <scope>NUCLEOTIDE SEQUENCE</scope>
</reference>
<dbReference type="AlphaFoldDB" id="A0A9W7A464"/>
<evidence type="ECO:0000256" key="3">
    <source>
        <dbReference type="ARBA" id="ARBA00022980"/>
    </source>
</evidence>
<feature type="region of interest" description="Disordered" evidence="6">
    <location>
        <begin position="148"/>
        <end position="186"/>
    </location>
</feature>
<dbReference type="PANTHER" id="PTHR21569">
    <property type="entry name" value="RIBOSOMAL PROTEIN S9"/>
    <property type="match status" value="1"/>
</dbReference>
<evidence type="ECO:0000256" key="2">
    <source>
        <dbReference type="ARBA" id="ARBA00005251"/>
    </source>
</evidence>
<evidence type="ECO:0000256" key="6">
    <source>
        <dbReference type="SAM" id="MobiDB-lite"/>
    </source>
</evidence>
<keyword evidence="4 5" id="KW-0687">Ribonucleoprotein</keyword>
<dbReference type="InterPro" id="IPR020574">
    <property type="entry name" value="Ribosomal_uS9_CS"/>
</dbReference>
<dbReference type="GO" id="GO:0006412">
    <property type="term" value="P:translation"/>
    <property type="evidence" value="ECO:0007669"/>
    <property type="project" value="InterPro"/>
</dbReference>
<comment type="similarity">
    <text evidence="2 5">Belongs to the universal ribosomal protein uS9 family.</text>
</comment>